<dbReference type="PROSITE" id="PS50004">
    <property type="entry name" value="C2"/>
    <property type="match status" value="1"/>
</dbReference>
<reference evidence="3 4" key="1">
    <citation type="journal article" date="2022" name="Hortic Res">
        <title>The genome of Dioscorea zingiberensis sheds light on the biosynthesis, origin and evolution of the medicinally important diosgenin saponins.</title>
        <authorList>
            <person name="Li Y."/>
            <person name="Tan C."/>
            <person name="Li Z."/>
            <person name="Guo J."/>
            <person name="Li S."/>
            <person name="Chen X."/>
            <person name="Wang C."/>
            <person name="Dai X."/>
            <person name="Yang H."/>
            <person name="Song W."/>
            <person name="Hou L."/>
            <person name="Xu J."/>
            <person name="Tong Z."/>
            <person name="Xu A."/>
            <person name="Yuan X."/>
            <person name="Wang W."/>
            <person name="Yang Q."/>
            <person name="Chen L."/>
            <person name="Sun Z."/>
            <person name="Wang K."/>
            <person name="Pan B."/>
            <person name="Chen J."/>
            <person name="Bao Y."/>
            <person name="Liu F."/>
            <person name="Qi X."/>
            <person name="Gang D.R."/>
            <person name="Wen J."/>
            <person name="Li J."/>
        </authorList>
    </citation>
    <scope>NUCLEOTIDE SEQUENCE [LARGE SCALE GENOMIC DNA]</scope>
    <source>
        <strain evidence="3">Dzin_1.0</strain>
    </source>
</reference>
<dbReference type="Proteomes" id="UP001085076">
    <property type="component" value="Unassembled WGS sequence"/>
</dbReference>
<dbReference type="SMART" id="SM00239">
    <property type="entry name" value="C2"/>
    <property type="match status" value="1"/>
</dbReference>
<dbReference type="Gene3D" id="2.60.40.150">
    <property type="entry name" value="C2 domain"/>
    <property type="match status" value="1"/>
</dbReference>
<dbReference type="InterPro" id="IPR047259">
    <property type="entry name" value="QUIRKY-like"/>
</dbReference>
<evidence type="ECO:0000256" key="1">
    <source>
        <dbReference type="SAM" id="MobiDB-lite"/>
    </source>
</evidence>
<feature type="domain" description="C2" evidence="2">
    <location>
        <begin position="33"/>
        <end position="159"/>
    </location>
</feature>
<accession>A0A9D5BSF8</accession>
<feature type="compositionally biased region" description="Pro residues" evidence="1">
    <location>
        <begin position="22"/>
        <end position="42"/>
    </location>
</feature>
<feature type="region of interest" description="Disordered" evidence="1">
    <location>
        <begin position="1"/>
        <end position="47"/>
    </location>
</feature>
<evidence type="ECO:0000313" key="4">
    <source>
        <dbReference type="Proteomes" id="UP001085076"/>
    </source>
</evidence>
<name>A0A9D5BSF8_9LILI</name>
<dbReference type="PANTHER" id="PTHR31425:SF36">
    <property type="entry name" value="PROTEIN QUIRKY"/>
    <property type="match status" value="1"/>
</dbReference>
<dbReference type="Pfam" id="PF00168">
    <property type="entry name" value="C2"/>
    <property type="match status" value="1"/>
</dbReference>
<dbReference type="PANTHER" id="PTHR31425">
    <property type="entry name" value="PHOSPHORIBOSYLANTHRANILATE TRANSFERASE ISOFORM 1"/>
    <property type="match status" value="1"/>
</dbReference>
<comment type="caution">
    <text evidence="3">The sequence shown here is derived from an EMBL/GenBank/DDBJ whole genome shotgun (WGS) entry which is preliminary data.</text>
</comment>
<gene>
    <name evidence="3" type="ORF">J5N97_000240</name>
</gene>
<sequence length="184" mass="20503">MTGTVSFQQTPPPHSHSHSQPQPQPQQPQPQPQPEPPQPQQPAQPQRVIRKLVVEVVDARNLLPKDGQGSSSAYVVADFDGQRKRTATKYKDLNPVWNEPLEFVVSDPDNMDYEELEIEVLNDKRYGNSGTARKNHFLGRVKLYGTQFAKRGDEGFGCISSSRRRACSVGLEAKSGSEFITTTS</sequence>
<dbReference type="InterPro" id="IPR035892">
    <property type="entry name" value="C2_domain_sf"/>
</dbReference>
<keyword evidence="4" id="KW-1185">Reference proteome</keyword>
<dbReference type="OrthoDB" id="785327at2759"/>
<dbReference type="AlphaFoldDB" id="A0A9D5BSF8"/>
<protein>
    <recommendedName>
        <fullName evidence="2">C2 domain-containing protein</fullName>
    </recommendedName>
</protein>
<dbReference type="EMBL" id="JAGGNH010000125">
    <property type="protein sequence ID" value="KAJ0959984.1"/>
    <property type="molecule type" value="Genomic_DNA"/>
</dbReference>
<proteinExistence type="predicted"/>
<dbReference type="SUPFAM" id="SSF49562">
    <property type="entry name" value="C2 domain (Calcium/lipid-binding domain, CaLB)"/>
    <property type="match status" value="1"/>
</dbReference>
<dbReference type="InterPro" id="IPR000008">
    <property type="entry name" value="C2_dom"/>
</dbReference>
<evidence type="ECO:0000259" key="2">
    <source>
        <dbReference type="PROSITE" id="PS50004"/>
    </source>
</evidence>
<evidence type="ECO:0000313" key="3">
    <source>
        <dbReference type="EMBL" id="KAJ0959984.1"/>
    </source>
</evidence>
<organism evidence="3 4">
    <name type="scientific">Dioscorea zingiberensis</name>
    <dbReference type="NCBI Taxonomy" id="325984"/>
    <lineage>
        <taxon>Eukaryota</taxon>
        <taxon>Viridiplantae</taxon>
        <taxon>Streptophyta</taxon>
        <taxon>Embryophyta</taxon>
        <taxon>Tracheophyta</taxon>
        <taxon>Spermatophyta</taxon>
        <taxon>Magnoliopsida</taxon>
        <taxon>Liliopsida</taxon>
        <taxon>Dioscoreales</taxon>
        <taxon>Dioscoreaceae</taxon>
        <taxon>Dioscorea</taxon>
    </lineage>
</organism>